<sequence length="1388" mass="158621">MSRHPPPPPWVRDFCHVFETEHAFVVSNVEYLAPQPPGNGKDLDPGEPFHLDLLKKTSWATDRFWYLGMLPKTPSLANDPLFKPFSIPFNHLPIERVQGGYKLKADVCKVWGNLDQLLLWTRRVLQNAFLRFAPLHTCPPPSAASASYGDVFATDNEARCCAHRARRFLLGSLCYVAALIAASFQAGTAFPPPWYQVLDAQRPRCPPFWLDKILTSRILIDFTDALPRRGLYVNTQGNWQLLEFLYIFLNANTPVWLAYPKGSKPPSDLAATLAPSKEAIQSVQRRSQMSAPGPSRAPPQELQYGYDRRGPDFDPDAYDRMLEAKAAEQKKKEIIGPQEFFERRTAANAKRDLSKISGERLATMRERGRRLFAKSKVFVWEEIEVEPWFVRKPVPKADKEAVFQEYQPNQRNYDMFTDEWDLFDNVAPIEDAEDDYNAAELVPNEFPQVPLPQQPPPQLEPITAYQDTVVPAQGEWDVQYYTRSRMEPFMYVAHYRYGIQGLPKLPLQLNVAADAFPISAGTTLLLRAMAQDAAAKEFEFRDPRLIQCLEDFWQAITSGQQMPLAISDCHMNSEAFKNKYNRWGHIIRPSFTLGDKLHTPISTTSSTACGWTLAMSCQTSFKEMLRRGWGPSNEQIIRELMERGIGFNILWTKEPTSPSAMSFVPHMYQPPIRAANYVFTDEDYKTYIGRRLDILSDPAVARYALAEGGITWRLALESRVSLANIANVDTEDTVCAYQRIEVAPQTYRYYEFVDTGIMESICGVYRVYTGHGRDQTADVSWWPKSATWQASGLGIEHWTIQCEIWFTNRLQQIREGKAKPYKVKEWQRNLKFNRKLTGRLHASMDQVPYQPIGELLLMIARNLLLTGDKHDLLSFVLTCHIFLGPGLDVLWEKIDSPHLLLSIFPGNSISLTRSVVSGAVEEDNEDDEQDNEDDEQDNEEDEEDNEDDEEDTEDYEDEECVIYEYTYKYDIHGIPAPEVWTRLLFYSRRIREISYKSDYCQPFLAQILSNKPSDVNLFPILQKLSWKSKSKEDWPSLSIFLSPSLSSLTVFCPAVDQALNLSTTIPGCLPNLRRFKLKHPELTLGYPQFELIGNALLSFKRLTYLNLNFPSISIAMDFRVLISLSQIPNLTELALGLSVEYFNYPGIVLVDGFRSLEVLRLIWWDKTSTATVIALLKTIVSPTFIHLNLYPPADMDPTDFYPLFKFTAIHRALIRLELSCSYQIKDTSPPEYLILRPDVASLQPLFSLPKLEEVFLTGFYIAFTAPLLETMAVSWPQLTTLIVNQLCQLDEPQVDILHLQPLATHCHHLKELLIPFISPHITLDTIPPSTIRPTSTEHLCIFENWTKVSNHFIAIAILHAMFGVFHMLLENEGRCGKLGLAAKEFMVT</sequence>
<reference evidence="2 3" key="1">
    <citation type="submission" date="2022-09" db="EMBL/GenBank/DDBJ databases">
        <authorList>
            <person name="Palmer J.M."/>
        </authorList>
    </citation>
    <scope>NUCLEOTIDE SEQUENCE [LARGE SCALE GENOMIC DNA]</scope>
    <source>
        <strain evidence="2 3">DSM 7382</strain>
    </source>
</reference>
<evidence type="ECO:0000256" key="1">
    <source>
        <dbReference type="SAM" id="MobiDB-lite"/>
    </source>
</evidence>
<comment type="caution">
    <text evidence="2">The sequence shown here is derived from an EMBL/GenBank/DDBJ whole genome shotgun (WGS) entry which is preliminary data.</text>
</comment>
<dbReference type="EMBL" id="JASBNA010000003">
    <property type="protein sequence ID" value="KAK7693041.1"/>
    <property type="molecule type" value="Genomic_DNA"/>
</dbReference>
<organism evidence="2 3">
    <name type="scientific">Cerrena zonata</name>
    <dbReference type="NCBI Taxonomy" id="2478898"/>
    <lineage>
        <taxon>Eukaryota</taxon>
        <taxon>Fungi</taxon>
        <taxon>Dikarya</taxon>
        <taxon>Basidiomycota</taxon>
        <taxon>Agaricomycotina</taxon>
        <taxon>Agaricomycetes</taxon>
        <taxon>Polyporales</taxon>
        <taxon>Cerrenaceae</taxon>
        <taxon>Cerrena</taxon>
    </lineage>
</organism>
<feature type="compositionally biased region" description="Acidic residues" evidence="1">
    <location>
        <begin position="920"/>
        <end position="956"/>
    </location>
</feature>
<feature type="region of interest" description="Disordered" evidence="1">
    <location>
        <begin position="918"/>
        <end position="956"/>
    </location>
</feature>
<dbReference type="SUPFAM" id="SSF52047">
    <property type="entry name" value="RNI-like"/>
    <property type="match status" value="1"/>
</dbReference>
<feature type="region of interest" description="Disordered" evidence="1">
    <location>
        <begin position="281"/>
        <end position="305"/>
    </location>
</feature>
<feature type="compositionally biased region" description="Polar residues" evidence="1">
    <location>
        <begin position="281"/>
        <end position="290"/>
    </location>
</feature>
<evidence type="ECO:0000313" key="3">
    <source>
        <dbReference type="Proteomes" id="UP001385951"/>
    </source>
</evidence>
<dbReference type="Gene3D" id="3.80.10.10">
    <property type="entry name" value="Ribonuclease Inhibitor"/>
    <property type="match status" value="1"/>
</dbReference>
<accession>A0AAW0GK63</accession>
<gene>
    <name evidence="2" type="ORF">QCA50_002606</name>
</gene>
<name>A0AAW0GK63_9APHY</name>
<dbReference type="InterPro" id="IPR032675">
    <property type="entry name" value="LRR_dom_sf"/>
</dbReference>
<protein>
    <submittedName>
        <fullName evidence="2">Uncharacterized protein</fullName>
    </submittedName>
</protein>
<dbReference type="Proteomes" id="UP001385951">
    <property type="component" value="Unassembled WGS sequence"/>
</dbReference>
<evidence type="ECO:0000313" key="2">
    <source>
        <dbReference type="EMBL" id="KAK7693041.1"/>
    </source>
</evidence>
<keyword evidence="3" id="KW-1185">Reference proteome</keyword>
<proteinExistence type="predicted"/>